<evidence type="ECO:0000256" key="2">
    <source>
        <dbReference type="ARBA" id="ARBA00022741"/>
    </source>
</evidence>
<reference evidence="17 18" key="1">
    <citation type="submission" date="2023-09" db="EMBL/GenBank/DDBJ databases">
        <title>Aquirufa genomes.</title>
        <authorList>
            <person name="Pitt A."/>
        </authorList>
    </citation>
    <scope>NUCLEOTIDE SEQUENCE [LARGE SCALE GENOMIC DNA]</scope>
    <source>
        <strain evidence="17 18">LEOWEIH-7C</strain>
    </source>
</reference>
<keyword evidence="10" id="KW-0413">Isomerase</keyword>
<dbReference type="PANTHER" id="PTHR11070:SF67">
    <property type="entry name" value="DNA 3'-5' HELICASE"/>
    <property type="match status" value="1"/>
</dbReference>
<dbReference type="Pfam" id="PF00580">
    <property type="entry name" value="UvrD-helicase"/>
    <property type="match status" value="1"/>
</dbReference>
<dbReference type="EMBL" id="JAVNWW010000001">
    <property type="protein sequence ID" value="MDU0808242.1"/>
    <property type="molecule type" value="Genomic_DNA"/>
</dbReference>
<dbReference type="PROSITE" id="PS51217">
    <property type="entry name" value="UVRD_HELICASE_CTER"/>
    <property type="match status" value="1"/>
</dbReference>
<protein>
    <recommendedName>
        <fullName evidence="12">DNA 3'-5' helicase</fullName>
        <ecNumber evidence="12">5.6.2.4</ecNumber>
    </recommendedName>
</protein>
<evidence type="ECO:0000256" key="5">
    <source>
        <dbReference type="ARBA" id="ARBA00022806"/>
    </source>
</evidence>
<keyword evidence="9" id="KW-0234">DNA repair</keyword>
<dbReference type="Gene3D" id="3.90.320.10">
    <property type="match status" value="1"/>
</dbReference>
<comment type="catalytic activity">
    <reaction evidence="13">
        <text>ATP + H2O = ADP + phosphate + H(+)</text>
        <dbReference type="Rhea" id="RHEA:13065"/>
        <dbReference type="ChEBI" id="CHEBI:15377"/>
        <dbReference type="ChEBI" id="CHEBI:15378"/>
        <dbReference type="ChEBI" id="CHEBI:30616"/>
        <dbReference type="ChEBI" id="CHEBI:43474"/>
        <dbReference type="ChEBI" id="CHEBI:456216"/>
        <dbReference type="EC" id="5.6.2.4"/>
    </reaction>
</comment>
<keyword evidence="8" id="KW-0238">DNA-binding</keyword>
<keyword evidence="3" id="KW-0227">DNA damage</keyword>
<accession>A0ABU3TRE1</accession>
<evidence type="ECO:0000313" key="18">
    <source>
        <dbReference type="Proteomes" id="UP001249959"/>
    </source>
</evidence>
<evidence type="ECO:0000256" key="11">
    <source>
        <dbReference type="ARBA" id="ARBA00034617"/>
    </source>
</evidence>
<proteinExistence type="predicted"/>
<dbReference type="RefSeq" id="WP_315575484.1">
    <property type="nucleotide sequence ID" value="NZ_JARDXH010000002.1"/>
</dbReference>
<evidence type="ECO:0000256" key="13">
    <source>
        <dbReference type="ARBA" id="ARBA00048988"/>
    </source>
</evidence>
<dbReference type="SUPFAM" id="SSF52540">
    <property type="entry name" value="P-loop containing nucleoside triphosphate hydrolases"/>
    <property type="match status" value="1"/>
</dbReference>
<keyword evidence="18" id="KW-1185">Reference proteome</keyword>
<dbReference type="InterPro" id="IPR027417">
    <property type="entry name" value="P-loop_NTPase"/>
</dbReference>
<dbReference type="Pfam" id="PF13361">
    <property type="entry name" value="UvrD_C"/>
    <property type="match status" value="1"/>
</dbReference>
<dbReference type="Gene3D" id="1.10.3170.10">
    <property type="entry name" value="Recbcd, chain B, domain 2"/>
    <property type="match status" value="1"/>
</dbReference>
<evidence type="ECO:0000256" key="3">
    <source>
        <dbReference type="ARBA" id="ARBA00022763"/>
    </source>
</evidence>
<keyword evidence="1" id="KW-0540">Nuclease</keyword>
<evidence type="ECO:0000256" key="1">
    <source>
        <dbReference type="ARBA" id="ARBA00022722"/>
    </source>
</evidence>
<gene>
    <name evidence="17" type="ORF">PQG45_04245</name>
</gene>
<feature type="domain" description="UvrD-like helicase C-terminal" evidence="16">
    <location>
        <begin position="520"/>
        <end position="776"/>
    </location>
</feature>
<feature type="domain" description="UvrD-like helicase ATP-binding" evidence="15">
    <location>
        <begin position="1"/>
        <end position="499"/>
    </location>
</feature>
<sequence>MSLQLYSASAGSGKTYTLTVEYIKLALQAYESRGYFRRILAVTFTTKAAEEMRSRIIEFLSGIAAVETLSNEEEATYRGIISNIQRDYQLANIVISDAELIKRAQIAQQQILQDYGLFSVMTIDAFVQRLSSSFIEELNLPSQFEVLLDSNQLMDQLIDQLLDKVNQQGDPVITNLIIDFAKSEVGEGRSWNLLRQNLHDFLKICLNEDYYKIKKDMDPLRISDFLQIERQVELAMAEINNALIQLANQFLQVLADAHIEGDMLAHGKNSCAGYFNKIVGLGEFEEHKLSYLRSGVSSGVWTSSAQDDAIKEQVAAVSDQLSAIGQAFIELYDSEASRYFLFKLIKKDLKKIALLASITQELHQFQDDHSVVSISEFSKRLYDIIANDPVPFIYEKLGDRYNHILIDEFQDTSILQWQNFMPLLEHAVSQGKKNLIVGDAKQSIYKFRGGEVGLISSLKSEDSLFIEQKLQENSLDLERFYYLKENRVLNNLESNYRSANEIVQFNNEFFAWIAVNPSYQELSTLVSPTYGVDLIQKPQVSSSKFSGQVDVLVYHKPLAGNHAELEAEWMLNRILELIDHELKSGFQYKDIAILTRKNKQSKFLAIQLKERNIPVISSDSLLVHYAKVVGFLISFMRLKTQAHDDFLYKELLFQFADLCQESLDFELLEIKHPKNINYYSHAIAFFEKKGYVFQADESHVVAWVYGLVSTFNLTRHTLEIEYLFKLLDIINEFVLQKSDDFTAFLTYYDTNKASFSIASPESDNAITITSIHRSKGLEYPVVISPFVSWTHQPNSEQIWFDLKPLDYDALRLQEDRALNYFYGKVIPKELKNFDSLALQQQNEYDSVFLDSLNMLYVAFTRPKQHLHILLAKPNEGSHAMTKSTFQKSLGQVVLDYCLSNADFSATIPDYIFEKDSVDYYLLQNAPQFRKYAHTEVSIQEKSIALTTEIQTEVDFRIQTNKDDLFTSAQSKRDRGDRVHAILSKIPDFEYYVQNKDKVFQQIDEETVSLLEAFMLNDAIKSFFQPNELLFSERDILCPDGTIIRPDRVIKQQDDVIIIDFKTGKAEDKHRTQLEKYKKYLVELGYNSVKAVLIYIETQIIEAV</sequence>
<evidence type="ECO:0000256" key="9">
    <source>
        <dbReference type="ARBA" id="ARBA00023204"/>
    </source>
</evidence>
<evidence type="ECO:0000256" key="14">
    <source>
        <dbReference type="PROSITE-ProRule" id="PRU00560"/>
    </source>
</evidence>
<dbReference type="Proteomes" id="UP001249959">
    <property type="component" value="Unassembled WGS sequence"/>
</dbReference>
<evidence type="ECO:0000256" key="7">
    <source>
        <dbReference type="ARBA" id="ARBA00022840"/>
    </source>
</evidence>
<comment type="caution">
    <text evidence="17">The sequence shown here is derived from an EMBL/GenBank/DDBJ whole genome shotgun (WGS) entry which is preliminary data.</text>
</comment>
<dbReference type="InterPro" id="IPR014017">
    <property type="entry name" value="DNA_helicase_UvrD-like_C"/>
</dbReference>
<name>A0ABU3TRE1_9BACT</name>
<evidence type="ECO:0000256" key="10">
    <source>
        <dbReference type="ARBA" id="ARBA00023235"/>
    </source>
</evidence>
<dbReference type="Gene3D" id="3.40.50.300">
    <property type="entry name" value="P-loop containing nucleotide triphosphate hydrolases"/>
    <property type="match status" value="3"/>
</dbReference>
<dbReference type="InterPro" id="IPR014016">
    <property type="entry name" value="UvrD-like_ATP-bd"/>
</dbReference>
<feature type="binding site" evidence="14">
    <location>
        <begin position="8"/>
        <end position="15"/>
    </location>
    <ligand>
        <name>ATP</name>
        <dbReference type="ChEBI" id="CHEBI:30616"/>
    </ligand>
</feature>
<evidence type="ECO:0000256" key="8">
    <source>
        <dbReference type="ARBA" id="ARBA00023125"/>
    </source>
</evidence>
<organism evidence="17 18">
    <name type="scientific">Aquirufa regiilacus</name>
    <dbReference type="NCBI Taxonomy" id="3024868"/>
    <lineage>
        <taxon>Bacteria</taxon>
        <taxon>Pseudomonadati</taxon>
        <taxon>Bacteroidota</taxon>
        <taxon>Cytophagia</taxon>
        <taxon>Cytophagales</taxon>
        <taxon>Flectobacillaceae</taxon>
        <taxon>Aquirufa</taxon>
    </lineage>
</organism>
<keyword evidence="7 14" id="KW-0067">ATP-binding</keyword>
<evidence type="ECO:0000256" key="12">
    <source>
        <dbReference type="ARBA" id="ARBA00034808"/>
    </source>
</evidence>
<evidence type="ECO:0000256" key="6">
    <source>
        <dbReference type="ARBA" id="ARBA00022839"/>
    </source>
</evidence>
<evidence type="ECO:0000313" key="17">
    <source>
        <dbReference type="EMBL" id="MDU0808242.1"/>
    </source>
</evidence>
<dbReference type="EC" id="5.6.2.4" evidence="12"/>
<keyword evidence="2 14" id="KW-0547">Nucleotide-binding</keyword>
<keyword evidence="5 14" id="KW-0347">Helicase</keyword>
<keyword evidence="6" id="KW-0269">Exonuclease</keyword>
<evidence type="ECO:0000256" key="4">
    <source>
        <dbReference type="ARBA" id="ARBA00022801"/>
    </source>
</evidence>
<dbReference type="PANTHER" id="PTHR11070">
    <property type="entry name" value="UVRD / RECB / PCRA DNA HELICASE FAMILY MEMBER"/>
    <property type="match status" value="1"/>
</dbReference>
<comment type="catalytic activity">
    <reaction evidence="11">
        <text>Couples ATP hydrolysis with the unwinding of duplex DNA by translocating in the 3'-5' direction.</text>
        <dbReference type="EC" id="5.6.2.4"/>
    </reaction>
</comment>
<dbReference type="PROSITE" id="PS51198">
    <property type="entry name" value="UVRD_HELICASE_ATP_BIND"/>
    <property type="match status" value="1"/>
</dbReference>
<evidence type="ECO:0000259" key="15">
    <source>
        <dbReference type="PROSITE" id="PS51198"/>
    </source>
</evidence>
<dbReference type="InterPro" id="IPR011604">
    <property type="entry name" value="PDDEXK-like_dom_sf"/>
</dbReference>
<keyword evidence="4 14" id="KW-0378">Hydrolase</keyword>
<dbReference type="InterPro" id="IPR000212">
    <property type="entry name" value="DNA_helicase_UvrD/REP"/>
</dbReference>
<evidence type="ECO:0000259" key="16">
    <source>
        <dbReference type="PROSITE" id="PS51217"/>
    </source>
</evidence>